<dbReference type="Proteomes" id="UP000054270">
    <property type="component" value="Unassembled WGS sequence"/>
</dbReference>
<feature type="non-terminal residue" evidence="1">
    <location>
        <position position="133"/>
    </location>
</feature>
<proteinExistence type="predicted"/>
<name>A0A0D2PKP1_HYPSF</name>
<dbReference type="EMBL" id="KN817520">
    <property type="protein sequence ID" value="KJA28956.1"/>
    <property type="molecule type" value="Genomic_DNA"/>
</dbReference>
<accession>A0A0D2PKP1</accession>
<reference evidence="2" key="1">
    <citation type="submission" date="2014-04" db="EMBL/GenBank/DDBJ databases">
        <title>Evolutionary Origins and Diversification of the Mycorrhizal Mutualists.</title>
        <authorList>
            <consortium name="DOE Joint Genome Institute"/>
            <consortium name="Mycorrhizal Genomics Consortium"/>
            <person name="Kohler A."/>
            <person name="Kuo A."/>
            <person name="Nagy L.G."/>
            <person name="Floudas D."/>
            <person name="Copeland A."/>
            <person name="Barry K.W."/>
            <person name="Cichocki N."/>
            <person name="Veneault-Fourrey C."/>
            <person name="LaButti K."/>
            <person name="Lindquist E.A."/>
            <person name="Lipzen A."/>
            <person name="Lundell T."/>
            <person name="Morin E."/>
            <person name="Murat C."/>
            <person name="Riley R."/>
            <person name="Ohm R."/>
            <person name="Sun H."/>
            <person name="Tunlid A."/>
            <person name="Henrissat B."/>
            <person name="Grigoriev I.V."/>
            <person name="Hibbett D.S."/>
            <person name="Martin F."/>
        </authorList>
    </citation>
    <scope>NUCLEOTIDE SEQUENCE [LARGE SCALE GENOMIC DNA]</scope>
    <source>
        <strain evidence="2">FD-334 SS-4</strain>
    </source>
</reference>
<organism evidence="1 2">
    <name type="scientific">Hypholoma sublateritium (strain FD-334 SS-4)</name>
    <dbReference type="NCBI Taxonomy" id="945553"/>
    <lineage>
        <taxon>Eukaryota</taxon>
        <taxon>Fungi</taxon>
        <taxon>Dikarya</taxon>
        <taxon>Basidiomycota</taxon>
        <taxon>Agaricomycotina</taxon>
        <taxon>Agaricomycetes</taxon>
        <taxon>Agaricomycetidae</taxon>
        <taxon>Agaricales</taxon>
        <taxon>Agaricineae</taxon>
        <taxon>Strophariaceae</taxon>
        <taxon>Hypholoma</taxon>
    </lineage>
</organism>
<sequence>MPFSLFTTLKSQFQEAVATAKKEYYQLAHIPAHRVGFFMNNFIRGESGFVRVSESAWVAIATTLPSGSVINVRVLPDPDEKRPPQYGSLLDLPTLPHQDGRYLRVHRAASSASLQTNASKTGHGLLSLSYPCP</sequence>
<keyword evidence="2" id="KW-1185">Reference proteome</keyword>
<dbReference type="AlphaFoldDB" id="A0A0D2PKP1"/>
<evidence type="ECO:0000313" key="1">
    <source>
        <dbReference type="EMBL" id="KJA28956.1"/>
    </source>
</evidence>
<gene>
    <name evidence="1" type="ORF">HYPSUDRAFT_33418</name>
</gene>
<evidence type="ECO:0000313" key="2">
    <source>
        <dbReference type="Proteomes" id="UP000054270"/>
    </source>
</evidence>
<dbReference type="OrthoDB" id="2933390at2759"/>
<protein>
    <submittedName>
        <fullName evidence="1">Uncharacterized protein</fullName>
    </submittedName>
</protein>